<evidence type="ECO:0000256" key="1">
    <source>
        <dbReference type="PROSITE-ProRule" id="PRU00206"/>
    </source>
</evidence>
<evidence type="ECO:0000259" key="3">
    <source>
        <dbReference type="PROSITE" id="PS50050"/>
    </source>
</evidence>
<dbReference type="InParanoid" id="A0A3P8VRY7"/>
<dbReference type="SMART" id="SM00208">
    <property type="entry name" value="TNFR"/>
    <property type="match status" value="3"/>
</dbReference>
<comment type="caution">
    <text evidence="1">Lacks conserved residue(s) required for the propagation of feature annotation.</text>
</comment>
<dbReference type="GO" id="GO:0009897">
    <property type="term" value="C:external side of plasma membrane"/>
    <property type="evidence" value="ECO:0007669"/>
    <property type="project" value="TreeGrafter"/>
</dbReference>
<dbReference type="GeneID" id="103395179"/>
<dbReference type="Proteomes" id="UP000265120">
    <property type="component" value="Chromosome 19"/>
</dbReference>
<evidence type="ECO:0000313" key="5">
    <source>
        <dbReference type="Proteomes" id="UP000265120"/>
    </source>
</evidence>
<evidence type="ECO:0000256" key="2">
    <source>
        <dbReference type="SAM" id="Phobius"/>
    </source>
</evidence>
<keyword evidence="2" id="KW-0472">Membrane</keyword>
<dbReference type="GO" id="GO:0050829">
    <property type="term" value="P:defense response to Gram-negative bacterium"/>
    <property type="evidence" value="ECO:0007669"/>
    <property type="project" value="TreeGrafter"/>
</dbReference>
<reference evidence="4" key="2">
    <citation type="submission" date="2025-08" db="UniProtKB">
        <authorList>
            <consortium name="Ensembl"/>
        </authorList>
    </citation>
    <scope>IDENTIFICATION</scope>
</reference>
<dbReference type="PROSITE" id="PS00652">
    <property type="entry name" value="TNFR_NGFR_1"/>
    <property type="match status" value="1"/>
</dbReference>
<name>A0A3P8VRY7_CYNSE</name>
<reference evidence="4" key="3">
    <citation type="submission" date="2025-09" db="UniProtKB">
        <authorList>
            <consortium name="Ensembl"/>
        </authorList>
    </citation>
    <scope>IDENTIFICATION</scope>
</reference>
<evidence type="ECO:0000313" key="4">
    <source>
        <dbReference type="Ensembl" id="ENSCSEP00000017069.1"/>
    </source>
</evidence>
<dbReference type="GeneTree" id="ENSGT00950000183126"/>
<keyword evidence="2" id="KW-0812">Transmembrane</keyword>
<dbReference type="PROSITE" id="PS50050">
    <property type="entry name" value="TNFR_NGFR_2"/>
    <property type="match status" value="1"/>
</dbReference>
<dbReference type="STRING" id="244447.ENSCSEP00000017069"/>
<dbReference type="InterPro" id="IPR001368">
    <property type="entry name" value="TNFR/NGFR_Cys_rich_reg"/>
</dbReference>
<reference evidence="4 5" key="1">
    <citation type="journal article" date="2014" name="Nat. Genet.">
        <title>Whole-genome sequence of a flatfish provides insights into ZW sex chromosome evolution and adaptation to a benthic lifestyle.</title>
        <authorList>
            <person name="Chen S."/>
            <person name="Zhang G."/>
            <person name="Shao C."/>
            <person name="Huang Q."/>
            <person name="Liu G."/>
            <person name="Zhang P."/>
            <person name="Song W."/>
            <person name="An N."/>
            <person name="Chalopin D."/>
            <person name="Volff J.N."/>
            <person name="Hong Y."/>
            <person name="Li Q."/>
            <person name="Sha Z."/>
            <person name="Zhou H."/>
            <person name="Xie M."/>
            <person name="Yu Q."/>
            <person name="Liu Y."/>
            <person name="Xiang H."/>
            <person name="Wang N."/>
            <person name="Wu K."/>
            <person name="Yang C."/>
            <person name="Zhou Q."/>
            <person name="Liao X."/>
            <person name="Yang L."/>
            <person name="Hu Q."/>
            <person name="Zhang J."/>
            <person name="Meng L."/>
            <person name="Jin L."/>
            <person name="Tian Y."/>
            <person name="Lian J."/>
            <person name="Yang J."/>
            <person name="Miao G."/>
            <person name="Liu S."/>
            <person name="Liang Z."/>
            <person name="Yan F."/>
            <person name="Li Y."/>
            <person name="Sun B."/>
            <person name="Zhang H."/>
            <person name="Zhang J."/>
            <person name="Zhu Y."/>
            <person name="Du M."/>
            <person name="Zhao Y."/>
            <person name="Schartl M."/>
            <person name="Tang Q."/>
            <person name="Wang J."/>
        </authorList>
    </citation>
    <scope>NUCLEOTIDE SEQUENCE</scope>
</reference>
<protein>
    <submittedName>
        <fullName evidence="4">Tumor necrosis factor receptor superfamily member 14-like</fullName>
    </submittedName>
</protein>
<feature type="domain" description="TNFR-Cys" evidence="3">
    <location>
        <begin position="71"/>
        <end position="113"/>
    </location>
</feature>
<feature type="repeat" description="TNFR-Cys" evidence="1">
    <location>
        <begin position="71"/>
        <end position="113"/>
    </location>
</feature>
<dbReference type="SUPFAM" id="SSF57586">
    <property type="entry name" value="TNF receptor-like"/>
    <property type="match status" value="2"/>
</dbReference>
<dbReference type="Pfam" id="PF00020">
    <property type="entry name" value="TNFR_c6"/>
    <property type="match status" value="1"/>
</dbReference>
<dbReference type="GO" id="GO:2000406">
    <property type="term" value="P:positive regulation of T cell migration"/>
    <property type="evidence" value="ECO:0007669"/>
    <property type="project" value="TreeGrafter"/>
</dbReference>
<dbReference type="GO" id="GO:0046642">
    <property type="term" value="P:negative regulation of alpha-beta T cell proliferation"/>
    <property type="evidence" value="ECO:0007669"/>
    <property type="project" value="TreeGrafter"/>
</dbReference>
<dbReference type="OrthoDB" id="10031141at2759"/>
<dbReference type="PANTHER" id="PTHR46838:SF1">
    <property type="entry name" value="TUMOR NECROSIS FACTOR RECEPTOR SUPERFAMILY MEMBER 14"/>
    <property type="match status" value="1"/>
</dbReference>
<dbReference type="PANTHER" id="PTHR46838">
    <property type="entry name" value="TUMOR NECROSIS FACTOR RECEPTOR SUPERFAMILY MEMBER 14"/>
    <property type="match status" value="1"/>
</dbReference>
<proteinExistence type="predicted"/>
<sequence>MFSANLSMHLNISKLTAIAAFILVFMSLAVRSETCSDLQYLVGTVCCKKCDFGFFVKKDCKSPSRDPVCYKCYSGTFMNVSNGLKECFNCTECNPDLGLEISSNCVGIRDTTCKPLDGFFCTSWLSDDHCEAAQKHTHVCPPGQFIKTNGTALNDTECAACPAGKSVSLPHPQCQSSADAKHEHSRYSIWILLTLFIVLIIIGILAVFPILKAHVNKILLEVLNLTPFICTYNQPCGDGQAGGVSSGII</sequence>
<keyword evidence="5" id="KW-1185">Reference proteome</keyword>
<keyword evidence="1" id="KW-1015">Disulfide bond</keyword>
<feature type="disulfide bond" evidence="1">
    <location>
        <begin position="72"/>
        <end position="87"/>
    </location>
</feature>
<dbReference type="AlphaFoldDB" id="A0A3P8VRY7"/>
<keyword evidence="2" id="KW-1133">Transmembrane helix</keyword>
<accession>A0A3P8VRY7</accession>
<feature type="transmembrane region" description="Helical" evidence="2">
    <location>
        <begin position="187"/>
        <end position="211"/>
    </location>
</feature>
<dbReference type="KEGG" id="csem:103395179"/>
<organism evidence="4 5">
    <name type="scientific">Cynoglossus semilaevis</name>
    <name type="common">Tongue sole</name>
    <dbReference type="NCBI Taxonomy" id="244447"/>
    <lineage>
        <taxon>Eukaryota</taxon>
        <taxon>Metazoa</taxon>
        <taxon>Chordata</taxon>
        <taxon>Craniata</taxon>
        <taxon>Vertebrata</taxon>
        <taxon>Euteleostomi</taxon>
        <taxon>Actinopterygii</taxon>
        <taxon>Neopterygii</taxon>
        <taxon>Teleostei</taxon>
        <taxon>Neoteleostei</taxon>
        <taxon>Acanthomorphata</taxon>
        <taxon>Carangaria</taxon>
        <taxon>Pleuronectiformes</taxon>
        <taxon>Pleuronectoidei</taxon>
        <taxon>Cynoglossidae</taxon>
        <taxon>Cynoglossinae</taxon>
        <taxon>Cynoglossus</taxon>
    </lineage>
</organism>
<dbReference type="Ensembl" id="ENSCSET00000017282.1">
    <property type="protein sequence ID" value="ENSCSEP00000017069.1"/>
    <property type="gene ID" value="ENSCSEG00000010966.1"/>
</dbReference>
<dbReference type="RefSeq" id="XP_008331018.1">
    <property type="nucleotide sequence ID" value="XM_008332796.3"/>
</dbReference>
<dbReference type="GO" id="GO:0050830">
    <property type="term" value="P:defense response to Gram-positive bacterium"/>
    <property type="evidence" value="ECO:0007669"/>
    <property type="project" value="TreeGrafter"/>
</dbReference>
<dbReference type="GO" id="GO:0002720">
    <property type="term" value="P:positive regulation of cytokine production involved in immune response"/>
    <property type="evidence" value="ECO:0007669"/>
    <property type="project" value="TreeGrafter"/>
</dbReference>
<dbReference type="Gene3D" id="2.10.50.10">
    <property type="entry name" value="Tumor Necrosis Factor Receptor, subunit A, domain 2"/>
    <property type="match status" value="3"/>
</dbReference>